<name>A0A0E9U2L0_ANGAN</name>
<reference evidence="1" key="1">
    <citation type="submission" date="2014-11" db="EMBL/GenBank/DDBJ databases">
        <authorList>
            <person name="Amaro Gonzalez C."/>
        </authorList>
    </citation>
    <scope>NUCLEOTIDE SEQUENCE</scope>
</reference>
<evidence type="ECO:0000313" key="1">
    <source>
        <dbReference type="EMBL" id="JAH59967.1"/>
    </source>
</evidence>
<protein>
    <submittedName>
        <fullName evidence="1">Uncharacterized protein</fullName>
    </submittedName>
</protein>
<dbReference type="EMBL" id="GBXM01048610">
    <property type="protein sequence ID" value="JAH59967.1"/>
    <property type="molecule type" value="Transcribed_RNA"/>
</dbReference>
<sequence>MLVEQKTKPTSPYLNALYTEFQPHVLLMAEAGYLH</sequence>
<accession>A0A0E9U2L0</accession>
<dbReference type="AlphaFoldDB" id="A0A0E9U2L0"/>
<reference evidence="1" key="2">
    <citation type="journal article" date="2015" name="Fish Shellfish Immunol.">
        <title>Early steps in the European eel (Anguilla anguilla)-Vibrio vulnificus interaction in the gills: Role of the RtxA13 toxin.</title>
        <authorList>
            <person name="Callol A."/>
            <person name="Pajuelo D."/>
            <person name="Ebbesson L."/>
            <person name="Teles M."/>
            <person name="MacKenzie S."/>
            <person name="Amaro C."/>
        </authorList>
    </citation>
    <scope>NUCLEOTIDE SEQUENCE</scope>
</reference>
<organism evidence="1">
    <name type="scientific">Anguilla anguilla</name>
    <name type="common">European freshwater eel</name>
    <name type="synonym">Muraena anguilla</name>
    <dbReference type="NCBI Taxonomy" id="7936"/>
    <lineage>
        <taxon>Eukaryota</taxon>
        <taxon>Metazoa</taxon>
        <taxon>Chordata</taxon>
        <taxon>Craniata</taxon>
        <taxon>Vertebrata</taxon>
        <taxon>Euteleostomi</taxon>
        <taxon>Actinopterygii</taxon>
        <taxon>Neopterygii</taxon>
        <taxon>Teleostei</taxon>
        <taxon>Anguilliformes</taxon>
        <taxon>Anguillidae</taxon>
        <taxon>Anguilla</taxon>
    </lineage>
</organism>
<proteinExistence type="predicted"/>